<dbReference type="Gene3D" id="3.40.50.1820">
    <property type="entry name" value="alpha/beta hydrolase"/>
    <property type="match status" value="1"/>
</dbReference>
<feature type="domain" description="AB hydrolase-1" evidence="2">
    <location>
        <begin position="145"/>
        <end position="255"/>
    </location>
</feature>
<dbReference type="PANTHER" id="PTHR12277">
    <property type="entry name" value="ALPHA/BETA HYDROLASE DOMAIN-CONTAINING PROTEIN"/>
    <property type="match status" value="1"/>
</dbReference>
<dbReference type="GO" id="GO:0052651">
    <property type="term" value="P:monoacylglycerol catabolic process"/>
    <property type="evidence" value="ECO:0007669"/>
    <property type="project" value="TreeGrafter"/>
</dbReference>
<name>A0A834MDV7_RHYFE</name>
<dbReference type="Proteomes" id="UP000625711">
    <property type="component" value="Unassembled WGS sequence"/>
</dbReference>
<dbReference type="InterPro" id="IPR029058">
    <property type="entry name" value="AB_hydrolase_fold"/>
</dbReference>
<keyword evidence="1" id="KW-0812">Transmembrane</keyword>
<reference evidence="3" key="1">
    <citation type="submission" date="2020-08" db="EMBL/GenBank/DDBJ databases">
        <title>Genome sequencing and assembly of the red palm weevil Rhynchophorus ferrugineus.</title>
        <authorList>
            <person name="Dias G.B."/>
            <person name="Bergman C.M."/>
            <person name="Manee M."/>
        </authorList>
    </citation>
    <scope>NUCLEOTIDE SEQUENCE</scope>
    <source>
        <strain evidence="3">AA-2017</strain>
        <tissue evidence="3">Whole larva</tissue>
    </source>
</reference>
<protein>
    <recommendedName>
        <fullName evidence="2">AB hydrolase-1 domain-containing protein</fullName>
    </recommendedName>
</protein>
<accession>A0A834MDV7</accession>
<dbReference type="PANTHER" id="PTHR12277:SF194">
    <property type="entry name" value="FI04476P"/>
    <property type="match status" value="1"/>
</dbReference>
<dbReference type="GO" id="GO:0047372">
    <property type="term" value="F:monoacylglycerol lipase activity"/>
    <property type="evidence" value="ECO:0007669"/>
    <property type="project" value="TreeGrafter"/>
</dbReference>
<keyword evidence="1" id="KW-1133">Transmembrane helix</keyword>
<dbReference type="GO" id="GO:0004622">
    <property type="term" value="F:phosphatidylcholine lysophospholipase activity"/>
    <property type="evidence" value="ECO:0007669"/>
    <property type="project" value="TreeGrafter"/>
</dbReference>
<dbReference type="GO" id="GO:0006660">
    <property type="term" value="P:phosphatidylserine catabolic process"/>
    <property type="evidence" value="ECO:0007669"/>
    <property type="project" value="TreeGrafter"/>
</dbReference>
<evidence type="ECO:0000259" key="2">
    <source>
        <dbReference type="Pfam" id="PF00561"/>
    </source>
</evidence>
<sequence length="375" mass="43849">MSRNRYNDYYLVNDEDVEESIEVSLKQTRNMCKKAIIIVLIGVTALSLIAIILAFVVFPLIFMFSVSLQEKLVFTHSDLPSSRAYYEYFRFPGLKNHYVQVKDLNSDTNLSLGLWHILPFNLAVDASNNSNFDYDEALLNSNYSVLLYFHGTGEDRSQSSRKYQLFRNFFHVITFDYRGYGDSTPGDLFERNVVSDSLQVFNWLRNRTNSNIYVWGHSLGTSLASNMLSQLKNSSEIQGLILEAPFTSFADELYQHRYVKFFSWLPWFKATIIKPLERNGFIFNTSAYIEQINCSMMFLHAIDDDVVPYYMSKKLYDIAKERDKGNEVVLHLYDAKLKLKHNFIYQDPYTVFFIYDFMNRTSSEEMYLIEGSHQS</sequence>
<dbReference type="Pfam" id="PF00561">
    <property type="entry name" value="Abhydrolase_1"/>
    <property type="match status" value="1"/>
</dbReference>
<dbReference type="GO" id="GO:0005789">
    <property type="term" value="C:endoplasmic reticulum membrane"/>
    <property type="evidence" value="ECO:0007669"/>
    <property type="project" value="TreeGrafter"/>
</dbReference>
<keyword evidence="1" id="KW-0472">Membrane</keyword>
<keyword evidence="4" id="KW-1185">Reference proteome</keyword>
<evidence type="ECO:0000313" key="4">
    <source>
        <dbReference type="Proteomes" id="UP000625711"/>
    </source>
</evidence>
<dbReference type="OrthoDB" id="10249433at2759"/>
<organism evidence="3 4">
    <name type="scientific">Rhynchophorus ferrugineus</name>
    <name type="common">Red palm weevil</name>
    <name type="synonym">Curculio ferrugineus</name>
    <dbReference type="NCBI Taxonomy" id="354439"/>
    <lineage>
        <taxon>Eukaryota</taxon>
        <taxon>Metazoa</taxon>
        <taxon>Ecdysozoa</taxon>
        <taxon>Arthropoda</taxon>
        <taxon>Hexapoda</taxon>
        <taxon>Insecta</taxon>
        <taxon>Pterygota</taxon>
        <taxon>Neoptera</taxon>
        <taxon>Endopterygota</taxon>
        <taxon>Coleoptera</taxon>
        <taxon>Polyphaga</taxon>
        <taxon>Cucujiformia</taxon>
        <taxon>Curculionidae</taxon>
        <taxon>Dryophthorinae</taxon>
        <taxon>Rhynchophorus</taxon>
    </lineage>
</organism>
<proteinExistence type="predicted"/>
<feature type="transmembrane region" description="Helical" evidence="1">
    <location>
        <begin position="35"/>
        <end position="64"/>
    </location>
</feature>
<evidence type="ECO:0000256" key="1">
    <source>
        <dbReference type="SAM" id="Phobius"/>
    </source>
</evidence>
<dbReference type="InterPro" id="IPR000073">
    <property type="entry name" value="AB_hydrolase_1"/>
</dbReference>
<comment type="caution">
    <text evidence="3">The sequence shown here is derived from an EMBL/GenBank/DDBJ whole genome shotgun (WGS) entry which is preliminary data.</text>
</comment>
<dbReference type="AlphaFoldDB" id="A0A834MDV7"/>
<evidence type="ECO:0000313" key="3">
    <source>
        <dbReference type="EMBL" id="KAF7274574.1"/>
    </source>
</evidence>
<gene>
    <name evidence="3" type="ORF">GWI33_012777</name>
</gene>
<dbReference type="SUPFAM" id="SSF53474">
    <property type="entry name" value="alpha/beta-Hydrolases"/>
    <property type="match status" value="1"/>
</dbReference>
<dbReference type="EMBL" id="JAACXV010012533">
    <property type="protein sequence ID" value="KAF7274574.1"/>
    <property type="molecule type" value="Genomic_DNA"/>
</dbReference>